<name>A0A7I7MHW7_9MYCO</name>
<accession>A0A7I7MHW7</accession>
<dbReference type="EMBL" id="AP022574">
    <property type="protein sequence ID" value="BBX70839.1"/>
    <property type="molecule type" value="Genomic_DNA"/>
</dbReference>
<evidence type="ECO:0000313" key="1">
    <source>
        <dbReference type="EMBL" id="BBX70839.1"/>
    </source>
</evidence>
<reference evidence="1 2" key="1">
    <citation type="journal article" date="2019" name="Emerg. Microbes Infect.">
        <title>Comprehensive subspecies identification of 175 nontuberculous mycobacteria species based on 7547 genomic profiles.</title>
        <authorList>
            <person name="Matsumoto Y."/>
            <person name="Kinjo T."/>
            <person name="Motooka D."/>
            <person name="Nabeya D."/>
            <person name="Jung N."/>
            <person name="Uechi K."/>
            <person name="Horii T."/>
            <person name="Iida T."/>
            <person name="Fujita J."/>
            <person name="Nakamura S."/>
        </authorList>
    </citation>
    <scope>NUCLEOTIDE SEQUENCE [LARGE SCALE GENOMIC DNA]</scope>
    <source>
        <strain evidence="1 2">JCM 13323</strain>
    </source>
</reference>
<protein>
    <submittedName>
        <fullName evidence="1">Uncharacterized protein</fullName>
    </submittedName>
</protein>
<dbReference type="KEGG" id="mpsc:MPSYJ_43000"/>
<dbReference type="AlphaFoldDB" id="A0A7I7MHW7"/>
<keyword evidence="2" id="KW-1185">Reference proteome</keyword>
<dbReference type="Proteomes" id="UP000466514">
    <property type="component" value="Chromosome"/>
</dbReference>
<sequence length="46" mass="4983">MKNSTSTIDNALTVRMARWGPIARAHAAIDFELISAALRRAGVLTD</sequence>
<evidence type="ECO:0000313" key="2">
    <source>
        <dbReference type="Proteomes" id="UP000466514"/>
    </source>
</evidence>
<proteinExistence type="predicted"/>
<dbReference type="RefSeq" id="WP_246228752.1">
    <property type="nucleotide sequence ID" value="NZ_AP022574.1"/>
</dbReference>
<gene>
    <name evidence="1" type="ORF">MPSYJ_43000</name>
</gene>
<organism evidence="1 2">
    <name type="scientific">Mycolicibacterium psychrotolerans</name>
    <dbReference type="NCBI Taxonomy" id="216929"/>
    <lineage>
        <taxon>Bacteria</taxon>
        <taxon>Bacillati</taxon>
        <taxon>Actinomycetota</taxon>
        <taxon>Actinomycetes</taxon>
        <taxon>Mycobacteriales</taxon>
        <taxon>Mycobacteriaceae</taxon>
        <taxon>Mycolicibacterium</taxon>
    </lineage>
</organism>